<evidence type="ECO:0000256" key="1">
    <source>
        <dbReference type="SAM" id="MobiDB-lite"/>
    </source>
</evidence>
<feature type="region of interest" description="Disordered" evidence="1">
    <location>
        <begin position="67"/>
        <end position="147"/>
    </location>
</feature>
<name>A0A7S4UP63_9DINO</name>
<feature type="compositionally biased region" description="Polar residues" evidence="1">
    <location>
        <begin position="126"/>
        <end position="138"/>
    </location>
</feature>
<protein>
    <submittedName>
        <fullName evidence="2">Uncharacterized protein</fullName>
    </submittedName>
</protein>
<organism evidence="2">
    <name type="scientific">Alexandrium monilatum</name>
    <dbReference type="NCBI Taxonomy" id="311494"/>
    <lineage>
        <taxon>Eukaryota</taxon>
        <taxon>Sar</taxon>
        <taxon>Alveolata</taxon>
        <taxon>Dinophyceae</taxon>
        <taxon>Gonyaulacales</taxon>
        <taxon>Pyrocystaceae</taxon>
        <taxon>Alexandrium</taxon>
    </lineage>
</organism>
<accession>A0A7S4UP63</accession>
<feature type="compositionally biased region" description="Gly residues" evidence="1">
    <location>
        <begin position="1"/>
        <end position="12"/>
    </location>
</feature>
<sequence length="278" mass="29918">MTPGGASLGGAAGQKRKSRKADALNELSAKIMEELDGNDGSASLAPAPVRGALRDIERHAYDLFDSAYETKRSDSRPAEAPASPTSRSEGFTASLLEDGNSSMGTMFGAGRTPSSRAMQSMGRPSASLQRSMGRSSGSIPRPQRSFGTSQRVTMVTNSQTDNQLGPGWYDTHEIGTLVWERDHDVSHPGQKQLSQHRSPALTTFGKPKLMGVAAGPPLRRSPGPGHYSLPDLWDPNWQQFPRKGKSFDRKTVEPGESRFGGLARSLVKDSKSSMDFLG</sequence>
<dbReference type="EMBL" id="HBNR01005707">
    <property type="protein sequence ID" value="CAE4564202.1"/>
    <property type="molecule type" value="Transcribed_RNA"/>
</dbReference>
<reference evidence="2" key="1">
    <citation type="submission" date="2021-01" db="EMBL/GenBank/DDBJ databases">
        <authorList>
            <person name="Corre E."/>
            <person name="Pelletier E."/>
            <person name="Niang G."/>
            <person name="Scheremetjew M."/>
            <person name="Finn R."/>
            <person name="Kale V."/>
            <person name="Holt S."/>
            <person name="Cochrane G."/>
            <person name="Meng A."/>
            <person name="Brown T."/>
            <person name="Cohen L."/>
        </authorList>
    </citation>
    <scope>NUCLEOTIDE SEQUENCE</scope>
    <source>
        <strain evidence="2">CCMP3105</strain>
    </source>
</reference>
<proteinExistence type="predicted"/>
<dbReference type="AlphaFoldDB" id="A0A7S4UP63"/>
<gene>
    <name evidence="2" type="ORF">AMON00008_LOCUS3821</name>
</gene>
<feature type="region of interest" description="Disordered" evidence="1">
    <location>
        <begin position="1"/>
        <end position="21"/>
    </location>
</feature>
<evidence type="ECO:0000313" key="2">
    <source>
        <dbReference type="EMBL" id="CAE4564202.1"/>
    </source>
</evidence>
<feature type="compositionally biased region" description="Basic and acidic residues" evidence="1">
    <location>
        <begin position="67"/>
        <end position="77"/>
    </location>
</feature>